<dbReference type="InterPro" id="IPR050107">
    <property type="entry name" value="ABC_carbohydrate_import_ATPase"/>
</dbReference>
<evidence type="ECO:0000256" key="1">
    <source>
        <dbReference type="ARBA" id="ARBA00022448"/>
    </source>
</evidence>
<dbReference type="InterPro" id="IPR003593">
    <property type="entry name" value="AAA+_ATPase"/>
</dbReference>
<protein>
    <submittedName>
        <fullName evidence="10">Sugar ABC transporter ATP-binding protein</fullName>
    </submittedName>
</protein>
<accession>A0ABU1F576</accession>
<evidence type="ECO:0000313" key="10">
    <source>
        <dbReference type="EMBL" id="MDR5652027.1"/>
    </source>
</evidence>
<keyword evidence="3" id="KW-0762">Sugar transport</keyword>
<dbReference type="CDD" id="cd03215">
    <property type="entry name" value="ABC_Carb_Monos_II"/>
    <property type="match status" value="1"/>
</dbReference>
<dbReference type="Gene3D" id="3.40.50.300">
    <property type="entry name" value="P-loop containing nucleotide triphosphate hydrolases"/>
    <property type="match status" value="2"/>
</dbReference>
<keyword evidence="1" id="KW-0813">Transport</keyword>
<dbReference type="PROSITE" id="PS00211">
    <property type="entry name" value="ABC_TRANSPORTER_1"/>
    <property type="match status" value="1"/>
</dbReference>
<keyword evidence="8" id="KW-0472">Membrane</keyword>
<organism evidence="10 11">
    <name type="scientific">Ruixingdingia sedimenti</name>
    <dbReference type="NCBI Taxonomy" id="3073604"/>
    <lineage>
        <taxon>Bacteria</taxon>
        <taxon>Pseudomonadati</taxon>
        <taxon>Pseudomonadota</taxon>
        <taxon>Alphaproteobacteria</taxon>
        <taxon>Rhodobacterales</taxon>
        <taxon>Paracoccaceae</taxon>
        <taxon>Ruixingdingia</taxon>
    </lineage>
</organism>
<evidence type="ECO:0000259" key="9">
    <source>
        <dbReference type="PROSITE" id="PS50893"/>
    </source>
</evidence>
<keyword evidence="5" id="KW-0547">Nucleotide-binding</keyword>
<keyword evidence="4" id="KW-0677">Repeat</keyword>
<dbReference type="GO" id="GO:0005524">
    <property type="term" value="F:ATP binding"/>
    <property type="evidence" value="ECO:0007669"/>
    <property type="project" value="UniProtKB-KW"/>
</dbReference>
<evidence type="ECO:0000256" key="8">
    <source>
        <dbReference type="ARBA" id="ARBA00023136"/>
    </source>
</evidence>
<keyword evidence="7" id="KW-1278">Translocase</keyword>
<evidence type="ECO:0000256" key="5">
    <source>
        <dbReference type="ARBA" id="ARBA00022741"/>
    </source>
</evidence>
<evidence type="ECO:0000256" key="6">
    <source>
        <dbReference type="ARBA" id="ARBA00022840"/>
    </source>
</evidence>
<dbReference type="InterPro" id="IPR017871">
    <property type="entry name" value="ABC_transporter-like_CS"/>
</dbReference>
<feature type="domain" description="ABC transporter" evidence="9">
    <location>
        <begin position="253"/>
        <end position="496"/>
    </location>
</feature>
<feature type="domain" description="ABC transporter" evidence="9">
    <location>
        <begin position="6"/>
        <end position="242"/>
    </location>
</feature>
<proteinExistence type="predicted"/>
<sequence>MSDVVAKIDNLRKSYGTVEVLRGIDLAFRGGEIHAFLGANGAGKSTFLGCLSGAVTPSAGTITIRGTPHSALTPRQARDAGIGIIYQHFQVIGDLTVADNVFLGNEIRRWGVVDSRAQNARTKELFARLDLEIDPTRPLSSLSVGERQIVEIARALRLKPDLLILDEPTAALSEHEMKALHRVVRQLARAEGLAVVYVTHLIDEIEQIADKVTVLRDGQVVWTRPVNEADHVALAQAIAPNMTDRSDRTAPPRRDDAVLELRDYRSGYTGPVDLTLHRGEILGLYGLLGSGRTDLLESLIGARGRASGSFRLAGRDIAPRSPRAARDRGLALVASDRNEQSLFAELSALDNLLMPHFGGLAGSSARQRQLFAESAQRLQLRPARADLNGGRFSGGNAQKLMMGRWLFPGIGIEVLLLDEPTQGVDIGAREELYTLLRDFVATGGAVLVASSDPDEIVAIADRVLVLNQGSPVALLEDGITEERLVHLSHKTVHRSTAHAAERHLATE</sequence>
<evidence type="ECO:0000256" key="7">
    <source>
        <dbReference type="ARBA" id="ARBA00022967"/>
    </source>
</evidence>
<dbReference type="InterPro" id="IPR027417">
    <property type="entry name" value="P-loop_NTPase"/>
</dbReference>
<keyword evidence="2" id="KW-1003">Cell membrane</keyword>
<evidence type="ECO:0000256" key="2">
    <source>
        <dbReference type="ARBA" id="ARBA00022475"/>
    </source>
</evidence>
<reference evidence="10 11" key="1">
    <citation type="submission" date="2023-09" db="EMBL/GenBank/DDBJ databases">
        <title>Xinfangfangia sedmenti sp. nov., isolated the sedment.</title>
        <authorList>
            <person name="Xu L."/>
        </authorList>
    </citation>
    <scope>NUCLEOTIDE SEQUENCE [LARGE SCALE GENOMIC DNA]</scope>
    <source>
        <strain evidence="10 11">LG-4</strain>
    </source>
</reference>
<dbReference type="SUPFAM" id="SSF52540">
    <property type="entry name" value="P-loop containing nucleoside triphosphate hydrolases"/>
    <property type="match status" value="2"/>
</dbReference>
<dbReference type="CDD" id="cd03216">
    <property type="entry name" value="ABC_Carb_Monos_I"/>
    <property type="match status" value="1"/>
</dbReference>
<comment type="caution">
    <text evidence="10">The sequence shown here is derived from an EMBL/GenBank/DDBJ whole genome shotgun (WGS) entry which is preliminary data.</text>
</comment>
<dbReference type="PANTHER" id="PTHR43790:SF3">
    <property type="entry name" value="D-ALLOSE IMPORT ATP-BINDING PROTEIN ALSA-RELATED"/>
    <property type="match status" value="1"/>
</dbReference>
<dbReference type="Pfam" id="PF00005">
    <property type="entry name" value="ABC_tran"/>
    <property type="match status" value="2"/>
</dbReference>
<keyword evidence="6 10" id="KW-0067">ATP-binding</keyword>
<dbReference type="SMART" id="SM00382">
    <property type="entry name" value="AAA"/>
    <property type="match status" value="2"/>
</dbReference>
<dbReference type="PROSITE" id="PS50893">
    <property type="entry name" value="ABC_TRANSPORTER_2"/>
    <property type="match status" value="2"/>
</dbReference>
<name>A0ABU1F576_9RHOB</name>
<dbReference type="PANTHER" id="PTHR43790">
    <property type="entry name" value="CARBOHYDRATE TRANSPORT ATP-BINDING PROTEIN MG119-RELATED"/>
    <property type="match status" value="1"/>
</dbReference>
<gene>
    <name evidence="10" type="ORF">RGD00_05400</name>
</gene>
<dbReference type="Proteomes" id="UP001247754">
    <property type="component" value="Unassembled WGS sequence"/>
</dbReference>
<dbReference type="InterPro" id="IPR003439">
    <property type="entry name" value="ABC_transporter-like_ATP-bd"/>
</dbReference>
<evidence type="ECO:0000313" key="11">
    <source>
        <dbReference type="Proteomes" id="UP001247754"/>
    </source>
</evidence>
<keyword evidence="11" id="KW-1185">Reference proteome</keyword>
<dbReference type="RefSeq" id="WP_310456272.1">
    <property type="nucleotide sequence ID" value="NZ_JAVKPH010000004.1"/>
</dbReference>
<evidence type="ECO:0000256" key="3">
    <source>
        <dbReference type="ARBA" id="ARBA00022597"/>
    </source>
</evidence>
<dbReference type="EMBL" id="JAVKPH010000004">
    <property type="protein sequence ID" value="MDR5652027.1"/>
    <property type="molecule type" value="Genomic_DNA"/>
</dbReference>
<evidence type="ECO:0000256" key="4">
    <source>
        <dbReference type="ARBA" id="ARBA00022737"/>
    </source>
</evidence>